<name>A0A4U5LR32_STECR</name>
<proteinExistence type="predicted"/>
<dbReference type="Proteomes" id="UP000298663">
    <property type="component" value="Unassembled WGS sequence"/>
</dbReference>
<keyword evidence="3" id="KW-1185">Reference proteome</keyword>
<sequence length="121" mass="13824">MALVSKLSLSAHPEVPEPTEAQGKQQSDWILQELLSGETRRTKAYKLVERIVFTDGKMFEMAQFLLFQQLYGNKIRPVIAAQSLQITDFRQLIWRACLSGVASDKRFFFGLSCVPFVRRVA</sequence>
<evidence type="ECO:0000256" key="1">
    <source>
        <dbReference type="SAM" id="MobiDB-lite"/>
    </source>
</evidence>
<accession>A0A4U5LR32</accession>
<reference evidence="2 3" key="2">
    <citation type="journal article" date="2019" name="G3 (Bethesda)">
        <title>Hybrid Assembly of the Genome of the Entomopathogenic Nematode Steinernema carpocapsae Identifies the X-Chromosome.</title>
        <authorList>
            <person name="Serra L."/>
            <person name="Macchietto M."/>
            <person name="Macias-Munoz A."/>
            <person name="McGill C.J."/>
            <person name="Rodriguez I.M."/>
            <person name="Rodriguez B."/>
            <person name="Murad R."/>
            <person name="Mortazavi A."/>
        </authorList>
    </citation>
    <scope>NUCLEOTIDE SEQUENCE [LARGE SCALE GENOMIC DNA]</scope>
    <source>
        <strain evidence="2 3">ALL</strain>
    </source>
</reference>
<evidence type="ECO:0000313" key="2">
    <source>
        <dbReference type="EMBL" id="TKR58434.1"/>
    </source>
</evidence>
<comment type="caution">
    <text evidence="2">The sequence shown here is derived from an EMBL/GenBank/DDBJ whole genome shotgun (WGS) entry which is preliminary data.</text>
</comment>
<reference evidence="2 3" key="1">
    <citation type="journal article" date="2015" name="Genome Biol.">
        <title>Comparative genomics of Steinernema reveals deeply conserved gene regulatory networks.</title>
        <authorList>
            <person name="Dillman A.R."/>
            <person name="Macchietto M."/>
            <person name="Porter C.F."/>
            <person name="Rogers A."/>
            <person name="Williams B."/>
            <person name="Antoshechkin I."/>
            <person name="Lee M.M."/>
            <person name="Goodwin Z."/>
            <person name="Lu X."/>
            <person name="Lewis E.E."/>
            <person name="Goodrich-Blair H."/>
            <person name="Stock S.P."/>
            <person name="Adams B.J."/>
            <person name="Sternberg P.W."/>
            <person name="Mortazavi A."/>
        </authorList>
    </citation>
    <scope>NUCLEOTIDE SEQUENCE [LARGE SCALE GENOMIC DNA]</scope>
    <source>
        <strain evidence="2 3">ALL</strain>
    </source>
</reference>
<gene>
    <name evidence="2" type="ORF">L596_029878</name>
</gene>
<evidence type="ECO:0000313" key="3">
    <source>
        <dbReference type="Proteomes" id="UP000298663"/>
    </source>
</evidence>
<dbReference type="AlphaFoldDB" id="A0A4U5LR32"/>
<dbReference type="EMBL" id="AZBU02000013">
    <property type="protein sequence ID" value="TKR58434.1"/>
    <property type="molecule type" value="Genomic_DNA"/>
</dbReference>
<protein>
    <submittedName>
        <fullName evidence="2">Uncharacterized protein</fullName>
    </submittedName>
</protein>
<organism evidence="2 3">
    <name type="scientific">Steinernema carpocapsae</name>
    <name type="common">Entomopathogenic nematode</name>
    <dbReference type="NCBI Taxonomy" id="34508"/>
    <lineage>
        <taxon>Eukaryota</taxon>
        <taxon>Metazoa</taxon>
        <taxon>Ecdysozoa</taxon>
        <taxon>Nematoda</taxon>
        <taxon>Chromadorea</taxon>
        <taxon>Rhabditida</taxon>
        <taxon>Tylenchina</taxon>
        <taxon>Panagrolaimomorpha</taxon>
        <taxon>Strongyloidoidea</taxon>
        <taxon>Steinernematidae</taxon>
        <taxon>Steinernema</taxon>
    </lineage>
</organism>
<feature type="region of interest" description="Disordered" evidence="1">
    <location>
        <begin position="1"/>
        <end position="24"/>
    </location>
</feature>